<dbReference type="SUPFAM" id="SSF54637">
    <property type="entry name" value="Thioesterase/thiol ester dehydrase-isomerase"/>
    <property type="match status" value="1"/>
</dbReference>
<evidence type="ECO:0000256" key="1">
    <source>
        <dbReference type="SAM" id="Phobius"/>
    </source>
</evidence>
<keyword evidence="3" id="KW-1185">Reference proteome</keyword>
<feature type="transmembrane region" description="Helical" evidence="1">
    <location>
        <begin position="259"/>
        <end position="284"/>
    </location>
</feature>
<dbReference type="AlphaFoldDB" id="A0AAE3D1L0"/>
<feature type="transmembrane region" description="Helical" evidence="1">
    <location>
        <begin position="383"/>
        <end position="400"/>
    </location>
</feature>
<feature type="transmembrane region" description="Helical" evidence="1">
    <location>
        <begin position="133"/>
        <end position="152"/>
    </location>
</feature>
<dbReference type="Gene3D" id="3.10.129.10">
    <property type="entry name" value="Hotdog Thioesterase"/>
    <property type="match status" value="1"/>
</dbReference>
<proteinExistence type="predicted"/>
<feature type="transmembrane region" description="Helical" evidence="1">
    <location>
        <begin position="5"/>
        <end position="24"/>
    </location>
</feature>
<dbReference type="Proteomes" id="UP001196509">
    <property type="component" value="Unassembled WGS sequence"/>
</dbReference>
<feature type="transmembrane region" description="Helical" evidence="1">
    <location>
        <begin position="164"/>
        <end position="182"/>
    </location>
</feature>
<feature type="transmembrane region" description="Helical" evidence="1">
    <location>
        <begin position="203"/>
        <end position="223"/>
    </location>
</feature>
<dbReference type="CDD" id="cd00586">
    <property type="entry name" value="4HBT"/>
    <property type="match status" value="1"/>
</dbReference>
<evidence type="ECO:0000313" key="2">
    <source>
        <dbReference type="EMBL" id="MBW8639785.1"/>
    </source>
</evidence>
<protein>
    <submittedName>
        <fullName evidence="2">Acyl-CoA thioesterase</fullName>
    </submittedName>
</protein>
<organism evidence="2 3">
    <name type="scientific">Flavimaribacter sediminis</name>
    <dbReference type="NCBI Taxonomy" id="2865987"/>
    <lineage>
        <taxon>Bacteria</taxon>
        <taxon>Pseudomonadati</taxon>
        <taxon>Pseudomonadota</taxon>
        <taxon>Alphaproteobacteria</taxon>
        <taxon>Hyphomicrobiales</taxon>
        <taxon>Rhizobiaceae</taxon>
        <taxon>Flavimaribacter</taxon>
    </lineage>
</organism>
<feature type="transmembrane region" description="Helical" evidence="1">
    <location>
        <begin position="331"/>
        <end position="348"/>
    </location>
</feature>
<feature type="transmembrane region" description="Helical" evidence="1">
    <location>
        <begin position="74"/>
        <end position="98"/>
    </location>
</feature>
<gene>
    <name evidence="2" type="ORF">K1W69_21505</name>
</gene>
<feature type="transmembrane region" description="Helical" evidence="1">
    <location>
        <begin position="304"/>
        <end position="325"/>
    </location>
</feature>
<evidence type="ECO:0000313" key="3">
    <source>
        <dbReference type="Proteomes" id="UP001196509"/>
    </source>
</evidence>
<sequence>MNSVVWGASVALSWMWGLGLFFSVHFTFLYGWTGLLSFAIPNALSLVVFGWIAGRRGRNTSLKTWIESAFAHHASLFSLYQIAAVALTLFALISYFLVPLASTPAVFMALSILAIGVFTGELAGIGRLVKLHAVYLAVAVAAAILLIANGPAAVSSTQTGDLPFFVGLLFPMIVGLLLGPAYDIQQWQRAVEMQKRNVPVARSFALGGVIFFCLLMLNGALALQVTGGLEAGMFIGKDGFVHAQSAVTQALSQVGGWPLFLYCVWVLLCLLATFDSAQSALSWFLPTVVNASDNPLLRMMPQGVLNSTLPAFVLASGAAVLVWSVGGHLEYFMIVYATLFVPYSAILLHDLWDGSKRTEITTKTQFAGLASLLVMSAGYLNDIPLLMTIAGLIALSPLLIERRRAVSTDGKEIVPAPKLDAMEVLQGSRKEQVILQPRDVLPAFDPDGRFDGKWFEIRLTATYSDTNSVGNVYFANYVSWVGKARELFFRRCMPNFDLKQTPFYILTRSFNHKFIREAREFEEIIVRLRIKTYNRKFVKLEHQLFNSSRELLGEGEQSLMFVTTDNYSLTDIPSDVVVAFTPHV</sequence>
<accession>A0AAE3D1L0</accession>
<feature type="transmembrane region" description="Helical" evidence="1">
    <location>
        <begin position="30"/>
        <end position="53"/>
    </location>
</feature>
<keyword evidence="1" id="KW-0812">Transmembrane</keyword>
<keyword evidence="1" id="KW-1133">Transmembrane helix</keyword>
<dbReference type="RefSeq" id="WP_220230490.1">
    <property type="nucleotide sequence ID" value="NZ_JAICBX010000004.1"/>
</dbReference>
<feature type="transmembrane region" description="Helical" evidence="1">
    <location>
        <begin position="104"/>
        <end position="126"/>
    </location>
</feature>
<dbReference type="InterPro" id="IPR029069">
    <property type="entry name" value="HotDog_dom_sf"/>
</dbReference>
<keyword evidence="1" id="KW-0472">Membrane</keyword>
<name>A0AAE3D1L0_9HYPH</name>
<reference evidence="2" key="1">
    <citation type="submission" date="2021-08" db="EMBL/GenBank/DDBJ databases">
        <title>Hoeflea bacterium WL0058 sp. nov., isolated from the sediment.</title>
        <authorList>
            <person name="Wang L."/>
            <person name="Zhang D."/>
        </authorList>
    </citation>
    <scope>NUCLEOTIDE SEQUENCE</scope>
    <source>
        <strain evidence="2">WL0058</strain>
    </source>
</reference>
<dbReference type="EMBL" id="JAICBX010000004">
    <property type="protein sequence ID" value="MBW8639785.1"/>
    <property type="molecule type" value="Genomic_DNA"/>
</dbReference>
<dbReference type="Pfam" id="PF13279">
    <property type="entry name" value="4HBT_2"/>
    <property type="match status" value="1"/>
</dbReference>
<comment type="caution">
    <text evidence="2">The sequence shown here is derived from an EMBL/GenBank/DDBJ whole genome shotgun (WGS) entry which is preliminary data.</text>
</comment>